<protein>
    <submittedName>
        <fullName evidence="3">Transposase</fullName>
    </submittedName>
</protein>
<feature type="domain" description="Transposase IS200-like" evidence="2">
    <location>
        <begin position="9"/>
        <end position="123"/>
    </location>
</feature>
<proteinExistence type="predicted"/>
<dbReference type="GO" id="GO:0003677">
    <property type="term" value="F:DNA binding"/>
    <property type="evidence" value="ECO:0007669"/>
    <property type="project" value="InterPro"/>
</dbReference>
<organism evidence="3 4">
    <name type="scientific">Inquilinus limosus MP06</name>
    <dbReference type="NCBI Taxonomy" id="1398085"/>
    <lineage>
        <taxon>Bacteria</taxon>
        <taxon>Pseudomonadati</taxon>
        <taxon>Pseudomonadota</taxon>
        <taxon>Alphaproteobacteria</taxon>
        <taxon>Rhodospirillales</taxon>
        <taxon>Rhodospirillaceae</taxon>
        <taxon>Inquilinus</taxon>
    </lineage>
</organism>
<dbReference type="Proteomes" id="UP000029995">
    <property type="component" value="Unassembled WGS sequence"/>
</dbReference>
<dbReference type="PANTHER" id="PTHR34322">
    <property type="entry name" value="TRANSPOSASE, Y1_TNP DOMAIN-CONTAINING"/>
    <property type="match status" value="1"/>
</dbReference>
<name>A0A0A0CZ03_9PROT</name>
<accession>A0A0A0CZ03</accession>
<comment type="caution">
    <text evidence="3">The sequence shown here is derived from an EMBL/GenBank/DDBJ whole genome shotgun (WGS) entry which is preliminary data.</text>
</comment>
<dbReference type="RefSeq" id="WP_034846808.1">
    <property type="nucleotide sequence ID" value="NZ_JANX01000613.1"/>
</dbReference>
<reference evidence="3 4" key="1">
    <citation type="submission" date="2014-01" db="EMBL/GenBank/DDBJ databases">
        <title>Genome sequence determination for a cystic fibrosis isolate, Inquilinus limosus.</title>
        <authorList>
            <person name="Pino M."/>
            <person name="Di Conza J."/>
            <person name="Gutkind G."/>
        </authorList>
    </citation>
    <scope>NUCLEOTIDE SEQUENCE [LARGE SCALE GENOMIC DNA]</scope>
    <source>
        <strain evidence="3 4">MP06</strain>
    </source>
</reference>
<dbReference type="Pfam" id="PF01797">
    <property type="entry name" value="Y1_Tnp"/>
    <property type="match status" value="1"/>
</dbReference>
<feature type="region of interest" description="Disordered" evidence="1">
    <location>
        <begin position="196"/>
        <end position="226"/>
    </location>
</feature>
<dbReference type="InterPro" id="IPR036515">
    <property type="entry name" value="Transposase_17_sf"/>
</dbReference>
<dbReference type="AlphaFoldDB" id="A0A0A0CZ03"/>
<dbReference type="GO" id="GO:0006313">
    <property type="term" value="P:DNA transposition"/>
    <property type="evidence" value="ECO:0007669"/>
    <property type="project" value="InterPro"/>
</dbReference>
<feature type="compositionally biased region" description="Basic and acidic residues" evidence="1">
    <location>
        <begin position="197"/>
        <end position="206"/>
    </location>
</feature>
<gene>
    <name evidence="3" type="ORF">P409_29445</name>
</gene>
<sequence length="226" mass="24608">MARLARAVFPGLPHHVTQRGNGRAQTFFGDADYALYRDLLAIHCAAAEVEVWSWVLMPNHVHLILVPSDPDGLRRALAPVHRYYAGHIHARLGRSGHFWQGRFGCVAMDEAHLGAALRYVALNPVRAGLVERAADWPWSSAPVHLGRTGTDGLTAAGPVLSRTPDFAAILAAGEDEEASARLRRAEQIGRPLGSRDFLGRLERESGRSLAPARRGRKPAKSALSPN</sequence>
<dbReference type="PANTHER" id="PTHR34322:SF2">
    <property type="entry name" value="TRANSPOSASE IS200-LIKE DOMAIN-CONTAINING PROTEIN"/>
    <property type="match status" value="1"/>
</dbReference>
<evidence type="ECO:0000313" key="3">
    <source>
        <dbReference type="EMBL" id="KGM31055.1"/>
    </source>
</evidence>
<dbReference type="Gene3D" id="3.30.70.1290">
    <property type="entry name" value="Transposase IS200-like"/>
    <property type="match status" value="1"/>
</dbReference>
<dbReference type="OrthoDB" id="9794403at2"/>
<evidence type="ECO:0000313" key="4">
    <source>
        <dbReference type="Proteomes" id="UP000029995"/>
    </source>
</evidence>
<evidence type="ECO:0000256" key="1">
    <source>
        <dbReference type="SAM" id="MobiDB-lite"/>
    </source>
</evidence>
<dbReference type="InterPro" id="IPR002686">
    <property type="entry name" value="Transposase_17"/>
</dbReference>
<dbReference type="EMBL" id="JANX01000613">
    <property type="protein sequence ID" value="KGM31055.1"/>
    <property type="molecule type" value="Genomic_DNA"/>
</dbReference>
<evidence type="ECO:0000259" key="2">
    <source>
        <dbReference type="SMART" id="SM01321"/>
    </source>
</evidence>
<dbReference type="SUPFAM" id="SSF143422">
    <property type="entry name" value="Transposase IS200-like"/>
    <property type="match status" value="1"/>
</dbReference>
<dbReference type="SMART" id="SM01321">
    <property type="entry name" value="Y1_Tnp"/>
    <property type="match status" value="1"/>
</dbReference>
<dbReference type="GO" id="GO:0004803">
    <property type="term" value="F:transposase activity"/>
    <property type="evidence" value="ECO:0007669"/>
    <property type="project" value="InterPro"/>
</dbReference>